<protein>
    <submittedName>
        <fullName evidence="2">Ckb protein</fullName>
    </submittedName>
</protein>
<name>A0A812JVS1_SYMPI</name>
<organism evidence="2 3">
    <name type="scientific">Symbiodinium pilosum</name>
    <name type="common">Dinoflagellate</name>
    <dbReference type="NCBI Taxonomy" id="2952"/>
    <lineage>
        <taxon>Eukaryota</taxon>
        <taxon>Sar</taxon>
        <taxon>Alveolata</taxon>
        <taxon>Dinophyceae</taxon>
        <taxon>Suessiales</taxon>
        <taxon>Symbiodiniaceae</taxon>
        <taxon>Symbiodinium</taxon>
    </lineage>
</organism>
<sequence length="437" mass="49528">MTGNLSADFDPTAHVTEVTGPSEYVCVFGRWMRRPSQCAPEAPKPDLQQKKRKRQHASHDREKPEHGCVREAPRDNTAEKTQDDGKRRRCASHQKKLVEFNAEQAEVKAEKSATPQRQASASPCADGLDFAIAKAEKGRASMVATWKKLANGKGKPFVERSELAGPPGLDRELFNHHFQSWLSERGLEDALERDPKKDPAPAELADCKPNFPCLYYKYKAPRIPDTAQIQPGPKWKRAYHGTWFYGLRSILRHGVLLESNDKGKGHEFSEPGLCVAPGLAKGIWFARPHAVFDDGLFHRAIIEVAYDPSQATQKRNKKKNANITVSSDAVAITAVIIQPNSHVSAGEERFTGWDEELEIIPRITKPSSMRTPEAASKAALEAEGQLKRERRHLEYEARRETYARRAEEAWRERDELRRQHAQREEEARRRRRSLSPP</sequence>
<feature type="compositionally biased region" description="Basic and acidic residues" evidence="1">
    <location>
        <begin position="57"/>
        <end position="86"/>
    </location>
</feature>
<dbReference type="AlphaFoldDB" id="A0A812JVS1"/>
<evidence type="ECO:0000256" key="1">
    <source>
        <dbReference type="SAM" id="MobiDB-lite"/>
    </source>
</evidence>
<feature type="region of interest" description="Disordered" evidence="1">
    <location>
        <begin position="404"/>
        <end position="437"/>
    </location>
</feature>
<evidence type="ECO:0000313" key="3">
    <source>
        <dbReference type="Proteomes" id="UP000649617"/>
    </source>
</evidence>
<dbReference type="Proteomes" id="UP000649617">
    <property type="component" value="Unassembled WGS sequence"/>
</dbReference>
<accession>A0A812JVS1</accession>
<feature type="compositionally biased region" description="Basic and acidic residues" evidence="1">
    <location>
        <begin position="404"/>
        <end position="428"/>
    </location>
</feature>
<evidence type="ECO:0000313" key="2">
    <source>
        <dbReference type="EMBL" id="CAE7211381.1"/>
    </source>
</evidence>
<keyword evidence="3" id="KW-1185">Reference proteome</keyword>
<feature type="non-terminal residue" evidence="2">
    <location>
        <position position="1"/>
    </location>
</feature>
<comment type="caution">
    <text evidence="2">The sequence shown here is derived from an EMBL/GenBank/DDBJ whole genome shotgun (WGS) entry which is preliminary data.</text>
</comment>
<feature type="region of interest" description="Disordered" evidence="1">
    <location>
        <begin position="35"/>
        <end position="90"/>
    </location>
</feature>
<reference evidence="2" key="1">
    <citation type="submission" date="2021-02" db="EMBL/GenBank/DDBJ databases">
        <authorList>
            <person name="Dougan E. K."/>
            <person name="Rhodes N."/>
            <person name="Thang M."/>
            <person name="Chan C."/>
        </authorList>
    </citation>
    <scope>NUCLEOTIDE SEQUENCE</scope>
</reference>
<dbReference type="EMBL" id="CAJNIZ010002516">
    <property type="protein sequence ID" value="CAE7211381.1"/>
    <property type="molecule type" value="Genomic_DNA"/>
</dbReference>
<proteinExistence type="predicted"/>
<gene>
    <name evidence="2" type="primary">Ckb</name>
    <name evidence="2" type="ORF">SPIL2461_LOCUS2321</name>
</gene>
<feature type="region of interest" description="Disordered" evidence="1">
    <location>
        <begin position="102"/>
        <end position="122"/>
    </location>
</feature>